<name>L8JYI1_9BACT</name>
<dbReference type="EMBL" id="AMZN01000008">
    <property type="protein sequence ID" value="ELR73223.1"/>
    <property type="molecule type" value="Genomic_DNA"/>
</dbReference>
<evidence type="ECO:0000313" key="3">
    <source>
        <dbReference type="Proteomes" id="UP000011135"/>
    </source>
</evidence>
<proteinExistence type="predicted"/>
<protein>
    <submittedName>
        <fullName evidence="2">YceI family protein</fullName>
    </submittedName>
</protein>
<dbReference type="Gene3D" id="2.40.128.110">
    <property type="entry name" value="Lipid/polyisoprenoid-binding, YceI-like"/>
    <property type="match status" value="1"/>
</dbReference>
<dbReference type="SMART" id="SM00867">
    <property type="entry name" value="YceI"/>
    <property type="match status" value="1"/>
</dbReference>
<dbReference type="InterPro" id="IPR007372">
    <property type="entry name" value="Lipid/polyisoprenoid-bd_YceI"/>
</dbReference>
<accession>L8JYI1</accession>
<dbReference type="InterPro" id="IPR036761">
    <property type="entry name" value="TTHA0802/YceI-like_sf"/>
</dbReference>
<dbReference type="PANTHER" id="PTHR34406">
    <property type="entry name" value="PROTEIN YCEI"/>
    <property type="match status" value="1"/>
</dbReference>
<gene>
    <name evidence="2" type="ORF">C900_05272</name>
</gene>
<dbReference type="SUPFAM" id="SSF101874">
    <property type="entry name" value="YceI-like"/>
    <property type="match status" value="1"/>
</dbReference>
<feature type="domain" description="Lipid/polyisoprenoid-binding YceI-like" evidence="1">
    <location>
        <begin position="2"/>
        <end position="136"/>
    </location>
</feature>
<dbReference type="Pfam" id="PF04264">
    <property type="entry name" value="YceI"/>
    <property type="match status" value="1"/>
</dbReference>
<sequence>MISKKNDFEDAKVNATIETASITTNNLERDKHLKDEDFFHVEKFPEIKFKSTSFKKVGENKYRVTGDLTIRDITKPVTLETDFGGIVSISDKKKAGFTARGSINRFDYGLKWSDALDNGGLIVGEKVDIVIKMELVKQ</sequence>
<dbReference type="AlphaFoldDB" id="L8JYI1"/>
<dbReference type="Proteomes" id="UP000011135">
    <property type="component" value="Unassembled WGS sequence"/>
</dbReference>
<reference evidence="2 3" key="1">
    <citation type="submission" date="2012-12" db="EMBL/GenBank/DDBJ databases">
        <title>Genome assembly of Fulvivirga imtechensis AK7.</title>
        <authorList>
            <person name="Nupur N."/>
            <person name="Khatri I."/>
            <person name="Kumar R."/>
            <person name="Subramanian S."/>
            <person name="Pinnaka A."/>
        </authorList>
    </citation>
    <scope>NUCLEOTIDE SEQUENCE [LARGE SCALE GENOMIC DNA]</scope>
    <source>
        <strain evidence="2 3">AK7</strain>
    </source>
</reference>
<dbReference type="eggNOG" id="COG2353">
    <property type="taxonomic scope" value="Bacteria"/>
</dbReference>
<organism evidence="2 3">
    <name type="scientific">Fulvivirga imtechensis AK7</name>
    <dbReference type="NCBI Taxonomy" id="1237149"/>
    <lineage>
        <taxon>Bacteria</taxon>
        <taxon>Pseudomonadati</taxon>
        <taxon>Bacteroidota</taxon>
        <taxon>Cytophagia</taxon>
        <taxon>Cytophagales</taxon>
        <taxon>Fulvivirgaceae</taxon>
        <taxon>Fulvivirga</taxon>
    </lineage>
</organism>
<dbReference type="PANTHER" id="PTHR34406:SF1">
    <property type="entry name" value="PROTEIN YCEI"/>
    <property type="match status" value="1"/>
</dbReference>
<comment type="caution">
    <text evidence="2">The sequence shown here is derived from an EMBL/GenBank/DDBJ whole genome shotgun (WGS) entry which is preliminary data.</text>
</comment>
<evidence type="ECO:0000259" key="1">
    <source>
        <dbReference type="SMART" id="SM00867"/>
    </source>
</evidence>
<evidence type="ECO:0000313" key="2">
    <source>
        <dbReference type="EMBL" id="ELR73223.1"/>
    </source>
</evidence>
<keyword evidence="3" id="KW-1185">Reference proteome</keyword>